<organism evidence="6 7">
    <name type="scientific">Amycolatopsis arida</name>
    <dbReference type="NCBI Taxonomy" id="587909"/>
    <lineage>
        <taxon>Bacteria</taxon>
        <taxon>Bacillati</taxon>
        <taxon>Actinomycetota</taxon>
        <taxon>Actinomycetes</taxon>
        <taxon>Pseudonocardiales</taxon>
        <taxon>Pseudonocardiaceae</taxon>
        <taxon>Amycolatopsis</taxon>
    </lineage>
</organism>
<dbReference type="AlphaFoldDB" id="A0A1I5XG37"/>
<evidence type="ECO:0000313" key="7">
    <source>
        <dbReference type="Proteomes" id="UP000198727"/>
    </source>
</evidence>
<reference evidence="7" key="1">
    <citation type="submission" date="2016-10" db="EMBL/GenBank/DDBJ databases">
        <authorList>
            <person name="Varghese N."/>
            <person name="Submissions S."/>
        </authorList>
    </citation>
    <scope>NUCLEOTIDE SEQUENCE [LARGE SCALE GENOMIC DNA]</scope>
    <source>
        <strain evidence="7">CGMCC 4.5579</strain>
    </source>
</reference>
<dbReference type="InterPro" id="IPR007848">
    <property type="entry name" value="Small_mtfrase_dom"/>
</dbReference>
<keyword evidence="2 6" id="KW-0489">Methyltransferase</keyword>
<dbReference type="InterPro" id="IPR029063">
    <property type="entry name" value="SAM-dependent_MTases_sf"/>
</dbReference>
<evidence type="ECO:0000259" key="5">
    <source>
        <dbReference type="Pfam" id="PF05175"/>
    </source>
</evidence>
<name>A0A1I5XG37_9PSEU</name>
<dbReference type="Pfam" id="PF05175">
    <property type="entry name" value="MTS"/>
    <property type="match status" value="1"/>
</dbReference>
<dbReference type="NCBIfam" id="TIGR00537">
    <property type="entry name" value="hemK_rel_arch"/>
    <property type="match status" value="1"/>
</dbReference>
<dbReference type="GO" id="GO:0008757">
    <property type="term" value="F:S-adenosylmethionine-dependent methyltransferase activity"/>
    <property type="evidence" value="ECO:0007669"/>
    <property type="project" value="TreeGrafter"/>
</dbReference>
<evidence type="ECO:0000256" key="3">
    <source>
        <dbReference type="ARBA" id="ARBA00022679"/>
    </source>
</evidence>
<keyword evidence="4" id="KW-0949">S-adenosyl-L-methionine</keyword>
<evidence type="ECO:0000256" key="4">
    <source>
        <dbReference type="ARBA" id="ARBA00022691"/>
    </source>
</evidence>
<dbReference type="GO" id="GO:0032259">
    <property type="term" value="P:methylation"/>
    <property type="evidence" value="ECO:0007669"/>
    <property type="project" value="UniProtKB-KW"/>
</dbReference>
<dbReference type="EMBL" id="FOWW01000006">
    <property type="protein sequence ID" value="SFQ30925.1"/>
    <property type="molecule type" value="Genomic_DNA"/>
</dbReference>
<dbReference type="PANTHER" id="PTHR45875:SF1">
    <property type="entry name" value="METHYLTRANSFERASE N6AMT1"/>
    <property type="match status" value="1"/>
</dbReference>
<dbReference type="SUPFAM" id="SSF53335">
    <property type="entry name" value="S-adenosyl-L-methionine-dependent methyltransferases"/>
    <property type="match status" value="1"/>
</dbReference>
<evidence type="ECO:0000256" key="1">
    <source>
        <dbReference type="ARBA" id="ARBA00006149"/>
    </source>
</evidence>
<keyword evidence="7" id="KW-1185">Reference proteome</keyword>
<comment type="similarity">
    <text evidence="1">Belongs to the eukaryotic/archaeal PrmC-related family.</text>
</comment>
<dbReference type="PROSITE" id="PS00092">
    <property type="entry name" value="N6_MTASE"/>
    <property type="match status" value="1"/>
</dbReference>
<gene>
    <name evidence="6" type="ORF">SAMN05421810_10641</name>
</gene>
<dbReference type="Proteomes" id="UP000198727">
    <property type="component" value="Unassembled WGS sequence"/>
</dbReference>
<accession>A0A1I5XG37</accession>
<proteinExistence type="inferred from homology"/>
<dbReference type="InterPro" id="IPR002052">
    <property type="entry name" value="DNA_methylase_N6_adenine_CS"/>
</dbReference>
<dbReference type="InterPro" id="IPR052190">
    <property type="entry name" value="Euk-Arch_PrmC-MTase"/>
</dbReference>
<dbReference type="GO" id="GO:0003676">
    <property type="term" value="F:nucleic acid binding"/>
    <property type="evidence" value="ECO:0007669"/>
    <property type="project" value="InterPro"/>
</dbReference>
<dbReference type="GO" id="GO:0008276">
    <property type="term" value="F:protein methyltransferase activity"/>
    <property type="evidence" value="ECO:0007669"/>
    <property type="project" value="TreeGrafter"/>
</dbReference>
<protein>
    <submittedName>
        <fullName evidence="6">Release factor glutamine methyltransferase</fullName>
    </submittedName>
</protein>
<dbReference type="STRING" id="587909.SAMN05421810_10641"/>
<dbReference type="InterPro" id="IPR004557">
    <property type="entry name" value="PrmC-related"/>
</dbReference>
<evidence type="ECO:0000256" key="2">
    <source>
        <dbReference type="ARBA" id="ARBA00022603"/>
    </source>
</evidence>
<dbReference type="PANTHER" id="PTHR45875">
    <property type="entry name" value="METHYLTRANSFERASE N6AMT1"/>
    <property type="match status" value="1"/>
</dbReference>
<dbReference type="Gene3D" id="3.40.50.150">
    <property type="entry name" value="Vaccinia Virus protein VP39"/>
    <property type="match status" value="1"/>
</dbReference>
<feature type="domain" description="Methyltransferase small" evidence="5">
    <location>
        <begin position="39"/>
        <end position="128"/>
    </location>
</feature>
<dbReference type="GO" id="GO:0008170">
    <property type="term" value="F:N-methyltransferase activity"/>
    <property type="evidence" value="ECO:0007669"/>
    <property type="project" value="UniProtKB-ARBA"/>
</dbReference>
<keyword evidence="3 6" id="KW-0808">Transferase</keyword>
<dbReference type="GO" id="GO:0035657">
    <property type="term" value="C:eRF1 methyltransferase complex"/>
    <property type="evidence" value="ECO:0007669"/>
    <property type="project" value="TreeGrafter"/>
</dbReference>
<sequence length="246" mass="26673">MAWSTGPAVSLLLLRGTRCVVLMLRLPGVYRPQADTWLLSKAVREAGLRPGAQVLDLCTGTGAVAFAAARAGAGAITAVDTARRAVLAAWLNTRLRRLPVRVRRADVRHLPQLPRFDLVVANPPYVPGDPARGPTRRAERAWDAGPDGRRFVDRLCAAAPELLAEGGALLLVHSSLCGEQATLDRLRAERLKASVVARRVEPFGPVLRGRVGYLERAGLIEPGQCHEELVVIRADRLPLPPEHERG</sequence>
<evidence type="ECO:0000313" key="6">
    <source>
        <dbReference type="EMBL" id="SFQ30925.1"/>
    </source>
</evidence>